<dbReference type="EMBL" id="JAGTTL010000015">
    <property type="protein sequence ID" value="KAK6312504.1"/>
    <property type="molecule type" value="Genomic_DNA"/>
</dbReference>
<feature type="domain" description="Pyrin" evidence="3">
    <location>
        <begin position="1"/>
        <end position="92"/>
    </location>
</feature>
<dbReference type="Gene3D" id="3.80.10.10">
    <property type="entry name" value="Ribonuclease Inhibitor"/>
    <property type="match status" value="1"/>
</dbReference>
<dbReference type="PROSITE" id="PS51450">
    <property type="entry name" value="LRR"/>
    <property type="match status" value="1"/>
</dbReference>
<dbReference type="AlphaFoldDB" id="A0AAN8LMR1"/>
<evidence type="ECO:0000259" key="3">
    <source>
        <dbReference type="PROSITE" id="PS50824"/>
    </source>
</evidence>
<evidence type="ECO:0000256" key="1">
    <source>
        <dbReference type="ARBA" id="ARBA00022614"/>
    </source>
</evidence>
<accession>A0AAN8LMR1</accession>
<dbReference type="InterPro" id="IPR004020">
    <property type="entry name" value="DAPIN"/>
</dbReference>
<dbReference type="SUPFAM" id="SSF47986">
    <property type="entry name" value="DEATH domain"/>
    <property type="match status" value="1"/>
</dbReference>
<dbReference type="InterPro" id="IPR051261">
    <property type="entry name" value="NLR"/>
</dbReference>
<evidence type="ECO:0000256" key="2">
    <source>
        <dbReference type="ARBA" id="ARBA00022737"/>
    </source>
</evidence>
<dbReference type="SUPFAM" id="SSF49899">
    <property type="entry name" value="Concanavalin A-like lectins/glucanases"/>
    <property type="match status" value="1"/>
</dbReference>
<gene>
    <name evidence="4" type="ORF">J4Q44_G00181680</name>
</gene>
<proteinExistence type="predicted"/>
<dbReference type="InterPro" id="IPR013320">
    <property type="entry name" value="ConA-like_dom_sf"/>
</dbReference>
<dbReference type="InterPro" id="IPR032675">
    <property type="entry name" value="LRR_dom_sf"/>
</dbReference>
<sequence>MTPSIKERLLAILEDLGSEELKNFKWHLTIDNLLDGFLHIPMGQLEKSDRQDTVDQMVQKYRENGAVKITLEVLKKMSRNDLAEKLKRDCPTEEELDVFDLKKYSRSEEGLLRLLPVVKASTTALLNGCNLTVKCCEALASAFNSTSSNLRELDLSDNNLQDSGVELLCAGLENPHCKLETLRLSRCLVTKKGCASLASALRSNPSYLRELDLSYNIPGDSGVRLLSAGLEDPHCRLEKLNVDHCGEYWQLKKYACDVTLDPNTAHRDLSLSEENRKVTWGKEEQPLECDNNVFCKKLLPDDGYPFYEVGNLHLTASDSMPEYVSEDYTGHINNSNMDRLIISMRPGRKVDKVYVTQHEDLRTSTRSTPIASSRGLLMIICSHSSADMSLEDFLEQAGYSTHAPGILGIPGSIWKLNTELNQASGKATVPYCRSVFF</sequence>
<comment type="caution">
    <text evidence="4">The sequence shown here is derived from an EMBL/GenBank/DDBJ whole genome shotgun (WGS) entry which is preliminary data.</text>
</comment>
<dbReference type="Proteomes" id="UP001356427">
    <property type="component" value="Unassembled WGS sequence"/>
</dbReference>
<dbReference type="SUPFAM" id="SSF52047">
    <property type="entry name" value="RNI-like"/>
    <property type="match status" value="1"/>
</dbReference>
<reference evidence="4 5" key="1">
    <citation type="submission" date="2021-04" db="EMBL/GenBank/DDBJ databases">
        <authorList>
            <person name="De Guttry C."/>
            <person name="Zahm M."/>
            <person name="Klopp C."/>
            <person name="Cabau C."/>
            <person name="Louis A."/>
            <person name="Berthelot C."/>
            <person name="Parey E."/>
            <person name="Roest Crollius H."/>
            <person name="Montfort J."/>
            <person name="Robinson-Rechavi M."/>
            <person name="Bucao C."/>
            <person name="Bouchez O."/>
            <person name="Gislard M."/>
            <person name="Lluch J."/>
            <person name="Milhes M."/>
            <person name="Lampietro C."/>
            <person name="Lopez Roques C."/>
            <person name="Donnadieu C."/>
            <person name="Braasch I."/>
            <person name="Desvignes T."/>
            <person name="Postlethwait J."/>
            <person name="Bobe J."/>
            <person name="Wedekind C."/>
            <person name="Guiguen Y."/>
        </authorList>
    </citation>
    <scope>NUCLEOTIDE SEQUENCE [LARGE SCALE GENOMIC DNA]</scope>
    <source>
        <strain evidence="4">Cs_M1</strain>
        <tissue evidence="4">Blood</tissue>
    </source>
</reference>
<keyword evidence="5" id="KW-1185">Reference proteome</keyword>
<dbReference type="SMART" id="SM00589">
    <property type="entry name" value="PRY"/>
    <property type="match status" value="1"/>
</dbReference>
<keyword evidence="2" id="KW-0677">Repeat</keyword>
<dbReference type="SMART" id="SM01289">
    <property type="entry name" value="PYRIN"/>
    <property type="match status" value="1"/>
</dbReference>
<dbReference type="Pfam" id="PF02758">
    <property type="entry name" value="PYRIN"/>
    <property type="match status" value="1"/>
</dbReference>
<evidence type="ECO:0000313" key="4">
    <source>
        <dbReference type="EMBL" id="KAK6312504.1"/>
    </source>
</evidence>
<dbReference type="InterPro" id="IPR001611">
    <property type="entry name" value="Leu-rich_rpt"/>
</dbReference>
<organism evidence="4 5">
    <name type="scientific">Coregonus suidteri</name>
    <dbReference type="NCBI Taxonomy" id="861788"/>
    <lineage>
        <taxon>Eukaryota</taxon>
        <taxon>Metazoa</taxon>
        <taxon>Chordata</taxon>
        <taxon>Craniata</taxon>
        <taxon>Vertebrata</taxon>
        <taxon>Euteleostomi</taxon>
        <taxon>Actinopterygii</taxon>
        <taxon>Neopterygii</taxon>
        <taxon>Teleostei</taxon>
        <taxon>Protacanthopterygii</taxon>
        <taxon>Salmoniformes</taxon>
        <taxon>Salmonidae</taxon>
        <taxon>Coregoninae</taxon>
        <taxon>Coregonus</taxon>
    </lineage>
</organism>
<keyword evidence="1" id="KW-0433">Leucine-rich repeat</keyword>
<dbReference type="SMART" id="SM00368">
    <property type="entry name" value="LRR_RI"/>
    <property type="match status" value="3"/>
</dbReference>
<dbReference type="InterPro" id="IPR003879">
    <property type="entry name" value="Butyrophylin_SPRY"/>
</dbReference>
<name>A0AAN8LMR1_9TELE</name>
<dbReference type="CDD" id="cd08321">
    <property type="entry name" value="Pyrin_ASC-like"/>
    <property type="match status" value="1"/>
</dbReference>
<dbReference type="Pfam" id="PF13516">
    <property type="entry name" value="LRR_6"/>
    <property type="match status" value="1"/>
</dbReference>
<dbReference type="PRINTS" id="PR01407">
    <property type="entry name" value="BUTYPHLNCDUF"/>
</dbReference>
<protein>
    <recommendedName>
        <fullName evidence="3">Pyrin domain-containing protein</fullName>
    </recommendedName>
</protein>
<dbReference type="InterPro" id="IPR011029">
    <property type="entry name" value="DEATH-like_dom_sf"/>
</dbReference>
<evidence type="ECO:0000313" key="5">
    <source>
        <dbReference type="Proteomes" id="UP001356427"/>
    </source>
</evidence>
<dbReference type="Gene3D" id="1.10.533.10">
    <property type="entry name" value="Death Domain, Fas"/>
    <property type="match status" value="1"/>
</dbReference>
<dbReference type="PANTHER" id="PTHR24106">
    <property type="entry name" value="NACHT, LRR AND CARD DOMAINS-CONTAINING"/>
    <property type="match status" value="1"/>
</dbReference>
<dbReference type="Pfam" id="PF13765">
    <property type="entry name" value="PRY"/>
    <property type="match status" value="1"/>
</dbReference>
<dbReference type="PROSITE" id="PS50824">
    <property type="entry name" value="DAPIN"/>
    <property type="match status" value="1"/>
</dbReference>
<dbReference type="InterPro" id="IPR006574">
    <property type="entry name" value="PRY"/>
</dbReference>